<name>M4RQ52_9ALTE</name>
<dbReference type="EMBL" id="CP003837">
    <property type="protein sequence ID" value="AGH44324.1"/>
    <property type="molecule type" value="Genomic_DNA"/>
</dbReference>
<dbReference type="AlphaFoldDB" id="M4RQ52"/>
<gene>
    <name evidence="1" type="ORF">C427_2215</name>
</gene>
<dbReference type="HOGENOM" id="CLU_2344139_0_0_6"/>
<keyword evidence="2" id="KW-1185">Reference proteome</keyword>
<evidence type="ECO:0000313" key="2">
    <source>
        <dbReference type="Proteomes" id="UP000011864"/>
    </source>
</evidence>
<dbReference type="STRING" id="1129794.C427_2215"/>
<dbReference type="Proteomes" id="UP000011864">
    <property type="component" value="Chromosome"/>
</dbReference>
<reference evidence="1 2" key="1">
    <citation type="journal article" date="2013" name="Genome Announc.">
        <title>Complete Genome Sequence of Glaciecola psychrophila Strain 170T.</title>
        <authorList>
            <person name="Yin J."/>
            <person name="Chen J."/>
            <person name="Liu G."/>
            <person name="Yu Y."/>
            <person name="Song L."/>
            <person name="Wang X."/>
            <person name="Qu X."/>
        </authorList>
    </citation>
    <scope>NUCLEOTIDE SEQUENCE [LARGE SCALE GENOMIC DNA]</scope>
    <source>
        <strain evidence="1 2">170</strain>
    </source>
</reference>
<dbReference type="KEGG" id="gps:C427_2215"/>
<protein>
    <submittedName>
        <fullName evidence="1">Uncharacterized protein</fullName>
    </submittedName>
</protein>
<dbReference type="eggNOG" id="COG0840">
    <property type="taxonomic scope" value="Bacteria"/>
</dbReference>
<evidence type="ECO:0000313" key="1">
    <source>
        <dbReference type="EMBL" id="AGH44324.1"/>
    </source>
</evidence>
<dbReference type="PATRIC" id="fig|1129794.4.peg.2192"/>
<proteinExistence type="predicted"/>
<accession>M4RQ52</accession>
<organism evidence="1 2">
    <name type="scientific">Paraglaciecola psychrophila 170</name>
    <dbReference type="NCBI Taxonomy" id="1129794"/>
    <lineage>
        <taxon>Bacteria</taxon>
        <taxon>Pseudomonadati</taxon>
        <taxon>Pseudomonadota</taxon>
        <taxon>Gammaproteobacteria</taxon>
        <taxon>Alteromonadales</taxon>
        <taxon>Alteromonadaceae</taxon>
        <taxon>Paraglaciecola</taxon>
    </lineage>
</organism>
<sequence length="97" mass="10890">MLKELDYATSVNTMPYSNSGIGEAFSAASNAQEGEVFFSEFKKYRPYYDAVAGFASTPIYSKGKFIAVLIFQMPMDRINNVLTHHKLWSEKGFDESG</sequence>